<dbReference type="Proteomes" id="UP001295469">
    <property type="component" value="Chromosome A02"/>
</dbReference>
<protein>
    <submittedName>
        <fullName evidence="1">(rape) hypothetical protein</fullName>
    </submittedName>
</protein>
<evidence type="ECO:0000313" key="1">
    <source>
        <dbReference type="EMBL" id="CAF2142615.1"/>
    </source>
</evidence>
<proteinExistence type="predicted"/>
<dbReference type="AlphaFoldDB" id="A0A816X5V4"/>
<gene>
    <name evidence="1" type="ORF">DARMORV10_A02P30620.1</name>
</gene>
<accession>A0A816X5V4</accession>
<reference evidence="1" key="1">
    <citation type="submission" date="2021-01" db="EMBL/GenBank/DDBJ databases">
        <authorList>
            <consortium name="Genoscope - CEA"/>
            <person name="William W."/>
        </authorList>
    </citation>
    <scope>NUCLEOTIDE SEQUENCE</scope>
</reference>
<organism evidence="1">
    <name type="scientific">Brassica napus</name>
    <name type="common">Rape</name>
    <dbReference type="NCBI Taxonomy" id="3708"/>
    <lineage>
        <taxon>Eukaryota</taxon>
        <taxon>Viridiplantae</taxon>
        <taxon>Streptophyta</taxon>
        <taxon>Embryophyta</taxon>
        <taxon>Tracheophyta</taxon>
        <taxon>Spermatophyta</taxon>
        <taxon>Magnoliopsida</taxon>
        <taxon>eudicotyledons</taxon>
        <taxon>Gunneridae</taxon>
        <taxon>Pentapetalae</taxon>
        <taxon>rosids</taxon>
        <taxon>malvids</taxon>
        <taxon>Brassicales</taxon>
        <taxon>Brassicaceae</taxon>
        <taxon>Brassiceae</taxon>
        <taxon>Brassica</taxon>
    </lineage>
</organism>
<feature type="non-terminal residue" evidence="1">
    <location>
        <position position="72"/>
    </location>
</feature>
<dbReference type="EMBL" id="HG994356">
    <property type="protein sequence ID" value="CAF2142615.1"/>
    <property type="molecule type" value="Genomic_DNA"/>
</dbReference>
<name>A0A816X5V4_BRANA</name>
<sequence length="72" mass="8421">MEFVEGNGRRDFTADLNDYLLFVLAFFSLANRNQNYGFLVFNLSLHLKSNSDRPLRRRMKLCEAKTLGRCCL</sequence>